<evidence type="ECO:0000313" key="3">
    <source>
        <dbReference type="Proteomes" id="UP000281647"/>
    </source>
</evidence>
<keyword evidence="3" id="KW-1185">Reference proteome</keyword>
<dbReference type="GO" id="GO:0009236">
    <property type="term" value="P:cobalamin biosynthetic process"/>
    <property type="evidence" value="ECO:0007669"/>
    <property type="project" value="InterPro"/>
</dbReference>
<organism evidence="2 3">
    <name type="scientific">Borborobacter arsenicus</name>
    <dbReference type="NCBI Taxonomy" id="1851146"/>
    <lineage>
        <taxon>Bacteria</taxon>
        <taxon>Pseudomonadati</taxon>
        <taxon>Pseudomonadota</taxon>
        <taxon>Alphaproteobacteria</taxon>
        <taxon>Hyphomicrobiales</taxon>
        <taxon>Phyllobacteriaceae</taxon>
        <taxon>Borborobacter</taxon>
    </lineage>
</organism>
<dbReference type="OrthoDB" id="7308095at2"/>
<dbReference type="InterPro" id="IPR036518">
    <property type="entry name" value="CobE/GbiG_C_sf"/>
</dbReference>
<dbReference type="InterPro" id="IPR002750">
    <property type="entry name" value="CobE/GbiG_C"/>
</dbReference>
<reference evidence="2 3" key="1">
    <citation type="submission" date="2018-11" db="EMBL/GenBank/DDBJ databases">
        <title>Pseudaminobacter arsenicus sp. nov., an arsenic-resistant bacterium isolated from arsenic-rich aquifers.</title>
        <authorList>
            <person name="Mu Y."/>
        </authorList>
    </citation>
    <scope>NUCLEOTIDE SEQUENCE [LARGE SCALE GENOMIC DNA]</scope>
    <source>
        <strain evidence="2 3">CB3</strain>
    </source>
</reference>
<accession>A0A432VC14</accession>
<dbReference type="Gene3D" id="3.30.420.180">
    <property type="entry name" value="CobE/GbiG C-terminal domain"/>
    <property type="match status" value="1"/>
</dbReference>
<evidence type="ECO:0000259" key="1">
    <source>
        <dbReference type="Pfam" id="PF01890"/>
    </source>
</evidence>
<dbReference type="EMBL" id="RKST01000001">
    <property type="protein sequence ID" value="RUM99710.1"/>
    <property type="molecule type" value="Genomic_DNA"/>
</dbReference>
<dbReference type="Proteomes" id="UP000281647">
    <property type="component" value="Unassembled WGS sequence"/>
</dbReference>
<dbReference type="SUPFAM" id="SSF159664">
    <property type="entry name" value="CobE/GbiG C-terminal domain-like"/>
    <property type="match status" value="1"/>
</dbReference>
<name>A0A432VC14_9HYPH</name>
<dbReference type="Pfam" id="PF01890">
    <property type="entry name" value="CbiG_C"/>
    <property type="match status" value="1"/>
</dbReference>
<proteinExistence type="predicted"/>
<comment type="caution">
    <text evidence="2">The sequence shown here is derived from an EMBL/GenBank/DDBJ whole genome shotgun (WGS) entry which is preliminary data.</text>
</comment>
<protein>
    <submittedName>
        <fullName evidence="2">Cobalamin biosynthesis protein</fullName>
    </submittedName>
</protein>
<dbReference type="AlphaFoldDB" id="A0A432VC14"/>
<dbReference type="PANTHER" id="PTHR37477">
    <property type="entry name" value="COBALT-PRECORRIN-5A HYDROLASE"/>
    <property type="match status" value="1"/>
</dbReference>
<evidence type="ECO:0000313" key="2">
    <source>
        <dbReference type="EMBL" id="RUM99710.1"/>
    </source>
</evidence>
<dbReference type="InterPro" id="IPR052553">
    <property type="entry name" value="CbiG_hydrolase"/>
</dbReference>
<dbReference type="PANTHER" id="PTHR37477:SF1">
    <property type="entry name" value="COBALT-PRECORRIN-5A HYDROLASE"/>
    <property type="match status" value="1"/>
</dbReference>
<sequence length="128" mass="13077">MIVAGIGSRKGVGEEQVLNAIRKTLAQYDLDPSRLDGLATATLKRQEAAIFSAARKLGLPVTIVDDDALAKAGAYVPSHSQLSLALTGAPSVSEAAALAAAGEDARLLGPRLLLDSVTCAVAISGERP</sequence>
<feature type="domain" description="CobE/GbiG C-terminal" evidence="1">
    <location>
        <begin position="2"/>
        <end position="122"/>
    </location>
</feature>
<gene>
    <name evidence="2" type="ORF">EET67_02145</name>
</gene>